<dbReference type="InterPro" id="IPR010730">
    <property type="entry name" value="HET"/>
</dbReference>
<evidence type="ECO:0000313" key="3">
    <source>
        <dbReference type="Proteomes" id="UP001175000"/>
    </source>
</evidence>
<dbReference type="PANTHER" id="PTHR24148:SF64">
    <property type="entry name" value="HETEROKARYON INCOMPATIBILITY DOMAIN-CONTAINING PROTEIN"/>
    <property type="match status" value="1"/>
</dbReference>
<feature type="non-terminal residue" evidence="2">
    <location>
        <position position="142"/>
    </location>
</feature>
<gene>
    <name evidence="2" type="ORF">B0T14DRAFT_436218</name>
</gene>
<comment type="caution">
    <text evidence="2">The sequence shown here is derived from an EMBL/GenBank/DDBJ whole genome shotgun (WGS) entry which is preliminary data.</text>
</comment>
<name>A0AA39WFR9_9PEZI</name>
<proteinExistence type="predicted"/>
<reference evidence="2" key="1">
    <citation type="submission" date="2023-06" db="EMBL/GenBank/DDBJ databases">
        <title>Genome-scale phylogeny and comparative genomics of the fungal order Sordariales.</title>
        <authorList>
            <consortium name="Lawrence Berkeley National Laboratory"/>
            <person name="Hensen N."/>
            <person name="Bonometti L."/>
            <person name="Westerberg I."/>
            <person name="Brannstrom I.O."/>
            <person name="Guillou S."/>
            <person name="Cros-Aarteil S."/>
            <person name="Calhoun S."/>
            <person name="Haridas S."/>
            <person name="Kuo A."/>
            <person name="Mondo S."/>
            <person name="Pangilinan J."/>
            <person name="Riley R."/>
            <person name="Labutti K."/>
            <person name="Andreopoulos B."/>
            <person name="Lipzen A."/>
            <person name="Chen C."/>
            <person name="Yanf M."/>
            <person name="Daum C."/>
            <person name="Ng V."/>
            <person name="Clum A."/>
            <person name="Steindorff A."/>
            <person name="Ohm R."/>
            <person name="Martin F."/>
            <person name="Silar P."/>
            <person name="Natvig D."/>
            <person name="Lalanne C."/>
            <person name="Gautier V."/>
            <person name="Ament-Velasquez S.L."/>
            <person name="Kruys A."/>
            <person name="Hutchinson M.I."/>
            <person name="Powell A.J."/>
            <person name="Barry K."/>
            <person name="Miller A.N."/>
            <person name="Grigoriev I.V."/>
            <person name="Debuchy R."/>
            <person name="Gladieux P."/>
            <person name="Thoren M.H."/>
            <person name="Johannesson H."/>
        </authorList>
    </citation>
    <scope>NUCLEOTIDE SEQUENCE</scope>
    <source>
        <strain evidence="2">CBS 606.72</strain>
    </source>
</reference>
<dbReference type="PANTHER" id="PTHR24148">
    <property type="entry name" value="ANKYRIN REPEAT DOMAIN-CONTAINING PROTEIN 39 HOMOLOG-RELATED"/>
    <property type="match status" value="1"/>
</dbReference>
<dbReference type="Pfam" id="PF06985">
    <property type="entry name" value="HET"/>
    <property type="match status" value="1"/>
</dbReference>
<feature type="domain" description="Heterokaryon incompatibility" evidence="1">
    <location>
        <begin position="54"/>
        <end position="141"/>
    </location>
</feature>
<dbReference type="AlphaFoldDB" id="A0AA39WFR9"/>
<organism evidence="2 3">
    <name type="scientific">Immersiella caudata</name>
    <dbReference type="NCBI Taxonomy" id="314043"/>
    <lineage>
        <taxon>Eukaryota</taxon>
        <taxon>Fungi</taxon>
        <taxon>Dikarya</taxon>
        <taxon>Ascomycota</taxon>
        <taxon>Pezizomycotina</taxon>
        <taxon>Sordariomycetes</taxon>
        <taxon>Sordariomycetidae</taxon>
        <taxon>Sordariales</taxon>
        <taxon>Lasiosphaeriaceae</taxon>
        <taxon>Immersiella</taxon>
    </lineage>
</organism>
<accession>A0AA39WFR9</accession>
<evidence type="ECO:0000313" key="2">
    <source>
        <dbReference type="EMBL" id="KAK0614590.1"/>
    </source>
</evidence>
<dbReference type="InterPro" id="IPR052895">
    <property type="entry name" value="HetReg/Transcr_Mod"/>
</dbReference>
<protein>
    <submittedName>
        <fullName evidence="2">Heterokaryon incompatibility protein-domain-containing protein</fullName>
    </submittedName>
</protein>
<dbReference type="EMBL" id="JAULSU010000006">
    <property type="protein sequence ID" value="KAK0614590.1"/>
    <property type="molecule type" value="Genomic_DNA"/>
</dbReference>
<keyword evidence="3" id="KW-1185">Reference proteome</keyword>
<evidence type="ECO:0000259" key="1">
    <source>
        <dbReference type="Pfam" id="PF06985"/>
    </source>
</evidence>
<dbReference type="Proteomes" id="UP001175000">
    <property type="component" value="Unassembled WGS sequence"/>
</dbReference>
<sequence length="142" mass="15855">MTSSEHQNPLYLNLELELGPGSEAIRLLELLPGTGDGPVEARLFCVQKPQDRPYEALSYTWGAKVKSRTIQVNGQLVHVNDNLFNALVSLRLEDRSRTLWVDALCINQKDNAEKQAQVAMMGTIYHETDTVLIFLGMPTAQS</sequence>